<feature type="domain" description="Zinc finger CGNR" evidence="2">
    <location>
        <begin position="127"/>
        <end position="169"/>
    </location>
</feature>
<dbReference type="PANTHER" id="PTHR35525:SF3">
    <property type="entry name" value="BLL6575 PROTEIN"/>
    <property type="match status" value="1"/>
</dbReference>
<dbReference type="OrthoDB" id="123307at2"/>
<evidence type="ECO:0000313" key="3">
    <source>
        <dbReference type="EMBL" id="OZM70186.1"/>
    </source>
</evidence>
<dbReference type="InterPro" id="IPR023286">
    <property type="entry name" value="ABATE_dom_sf"/>
</dbReference>
<gene>
    <name evidence="3" type="ORF">CFN78_26850</name>
</gene>
<dbReference type="AlphaFoldDB" id="A0A263CXX7"/>
<name>A0A263CXX7_9PSEU</name>
<dbReference type="PANTHER" id="PTHR35525">
    <property type="entry name" value="BLL6575 PROTEIN"/>
    <property type="match status" value="1"/>
</dbReference>
<evidence type="ECO:0000259" key="2">
    <source>
        <dbReference type="Pfam" id="PF11706"/>
    </source>
</evidence>
<dbReference type="InParanoid" id="A0A263CXX7"/>
<feature type="region of interest" description="Disordered" evidence="1">
    <location>
        <begin position="1"/>
        <end position="21"/>
    </location>
</feature>
<dbReference type="Pfam" id="PF11706">
    <property type="entry name" value="zf-CGNR"/>
    <property type="match status" value="1"/>
</dbReference>
<organism evidence="3 4">
    <name type="scientific">Amycolatopsis antarctica</name>
    <dbReference type="NCBI Taxonomy" id="1854586"/>
    <lineage>
        <taxon>Bacteria</taxon>
        <taxon>Bacillati</taxon>
        <taxon>Actinomycetota</taxon>
        <taxon>Actinomycetes</taxon>
        <taxon>Pseudonocardiales</taxon>
        <taxon>Pseudonocardiaceae</taxon>
        <taxon>Amycolatopsis</taxon>
    </lineage>
</organism>
<sequence>MSIGRNRHRDYSGDVSAEPATSPDASLVLGFLNTVDVEEGTDLLRGKQSWQRWASARGLRAGSLTDARATREALRAAAGDPGARAGDAGTSVRVELAGGTPSLVADTALGAVLAAAARLAVLGEWARIKICPADDCRWAFYDHSRNRSRAWCSMRVCGNREKARAWRRRADGTN</sequence>
<dbReference type="SUPFAM" id="SSF160904">
    <property type="entry name" value="Jann2411-like"/>
    <property type="match status" value="1"/>
</dbReference>
<dbReference type="Proteomes" id="UP000242444">
    <property type="component" value="Unassembled WGS sequence"/>
</dbReference>
<proteinExistence type="predicted"/>
<dbReference type="InterPro" id="IPR021005">
    <property type="entry name" value="Znf_CGNR"/>
</dbReference>
<comment type="caution">
    <text evidence="3">The sequence shown here is derived from an EMBL/GenBank/DDBJ whole genome shotgun (WGS) entry which is preliminary data.</text>
</comment>
<dbReference type="InterPro" id="IPR010852">
    <property type="entry name" value="ABATE"/>
</dbReference>
<accession>A0A263CXX7</accession>
<reference evidence="3 4" key="1">
    <citation type="submission" date="2017-07" db="EMBL/GenBank/DDBJ databases">
        <title>Amycolatopsis antarcticus sp. nov., isolated from the surface of an Antarcticus brown macroalga.</title>
        <authorList>
            <person name="Wang J."/>
            <person name="Leiva S."/>
            <person name="Huang J."/>
            <person name="Huang Y."/>
        </authorList>
    </citation>
    <scope>NUCLEOTIDE SEQUENCE [LARGE SCALE GENOMIC DNA]</scope>
    <source>
        <strain evidence="3 4">AU-G6</strain>
    </source>
</reference>
<protein>
    <recommendedName>
        <fullName evidence="2">Zinc finger CGNR domain-containing protein</fullName>
    </recommendedName>
</protein>
<dbReference type="EMBL" id="NKYE01000023">
    <property type="protein sequence ID" value="OZM70186.1"/>
    <property type="molecule type" value="Genomic_DNA"/>
</dbReference>
<dbReference type="Gene3D" id="1.10.3300.10">
    <property type="entry name" value="Jann2411-like domain"/>
    <property type="match status" value="1"/>
</dbReference>
<evidence type="ECO:0000313" key="4">
    <source>
        <dbReference type="Proteomes" id="UP000242444"/>
    </source>
</evidence>
<keyword evidence="4" id="KW-1185">Reference proteome</keyword>
<evidence type="ECO:0000256" key="1">
    <source>
        <dbReference type="SAM" id="MobiDB-lite"/>
    </source>
</evidence>